<dbReference type="AlphaFoldDB" id="A0AAV7VKQ9"/>
<comment type="caution">
    <text evidence="1">The sequence shown here is derived from an EMBL/GenBank/DDBJ whole genome shotgun (WGS) entry which is preliminary data.</text>
</comment>
<evidence type="ECO:0000313" key="1">
    <source>
        <dbReference type="EMBL" id="KAJ1201928.1"/>
    </source>
</evidence>
<sequence length="86" mass="10297">MYTNYQTHITIDRMVLFNPVGDLVVELRRQRNREKKEGKVLFNPFGDLVVELRRQRNREKKEGKVSLYFRSFGVILVKWEGLEGVR</sequence>
<protein>
    <submittedName>
        <fullName evidence="1">Uncharacterized protein</fullName>
    </submittedName>
</protein>
<organism evidence="1 2">
    <name type="scientific">Pleurodeles waltl</name>
    <name type="common">Iberian ribbed newt</name>
    <dbReference type="NCBI Taxonomy" id="8319"/>
    <lineage>
        <taxon>Eukaryota</taxon>
        <taxon>Metazoa</taxon>
        <taxon>Chordata</taxon>
        <taxon>Craniata</taxon>
        <taxon>Vertebrata</taxon>
        <taxon>Euteleostomi</taxon>
        <taxon>Amphibia</taxon>
        <taxon>Batrachia</taxon>
        <taxon>Caudata</taxon>
        <taxon>Salamandroidea</taxon>
        <taxon>Salamandridae</taxon>
        <taxon>Pleurodelinae</taxon>
        <taxon>Pleurodeles</taxon>
    </lineage>
</organism>
<evidence type="ECO:0000313" key="2">
    <source>
        <dbReference type="Proteomes" id="UP001066276"/>
    </source>
</evidence>
<proteinExistence type="predicted"/>
<accession>A0AAV7VKQ9</accession>
<dbReference type="Proteomes" id="UP001066276">
    <property type="component" value="Chromosome 2_1"/>
</dbReference>
<gene>
    <name evidence="1" type="ORF">NDU88_005732</name>
</gene>
<name>A0AAV7VKQ9_PLEWA</name>
<dbReference type="EMBL" id="JANPWB010000003">
    <property type="protein sequence ID" value="KAJ1201928.1"/>
    <property type="molecule type" value="Genomic_DNA"/>
</dbReference>
<reference evidence="1" key="1">
    <citation type="journal article" date="2022" name="bioRxiv">
        <title>Sequencing and chromosome-scale assembly of the giantPleurodeles waltlgenome.</title>
        <authorList>
            <person name="Brown T."/>
            <person name="Elewa A."/>
            <person name="Iarovenko S."/>
            <person name="Subramanian E."/>
            <person name="Araus A.J."/>
            <person name="Petzold A."/>
            <person name="Susuki M."/>
            <person name="Suzuki K.-i.T."/>
            <person name="Hayashi T."/>
            <person name="Toyoda A."/>
            <person name="Oliveira C."/>
            <person name="Osipova E."/>
            <person name="Leigh N.D."/>
            <person name="Simon A."/>
            <person name="Yun M.H."/>
        </authorList>
    </citation>
    <scope>NUCLEOTIDE SEQUENCE</scope>
    <source>
        <strain evidence="1">20211129_DDA</strain>
        <tissue evidence="1">Liver</tissue>
    </source>
</reference>
<keyword evidence="2" id="KW-1185">Reference proteome</keyword>